<keyword evidence="1" id="KW-0547">Nucleotide-binding</keyword>
<evidence type="ECO:0000256" key="1">
    <source>
        <dbReference type="ARBA" id="ARBA00022741"/>
    </source>
</evidence>
<name>A0A5N4AG36_PHOPY</name>
<reference evidence="7 8" key="1">
    <citation type="journal article" date="2018" name="Elife">
        <title>Firefly genomes illuminate parallel origins of bioluminescence in beetles.</title>
        <authorList>
            <person name="Fallon T.R."/>
            <person name="Lower S.E."/>
            <person name="Chang C.H."/>
            <person name="Bessho-Uehara M."/>
            <person name="Martin G.J."/>
            <person name="Bewick A.J."/>
            <person name="Behringer M."/>
            <person name="Debat H.J."/>
            <person name="Wong I."/>
            <person name="Day J.C."/>
            <person name="Suvorov A."/>
            <person name="Silva C.J."/>
            <person name="Stanger-Hall K.F."/>
            <person name="Hall D.W."/>
            <person name="Schmitz R.J."/>
            <person name="Nelson D.R."/>
            <person name="Lewis S.M."/>
            <person name="Shigenobu S."/>
            <person name="Bybee S.M."/>
            <person name="Larracuente A.M."/>
            <person name="Oba Y."/>
            <person name="Weng J.K."/>
        </authorList>
    </citation>
    <scope>NUCLEOTIDE SEQUENCE [LARGE SCALE GENOMIC DNA]</scope>
    <source>
        <strain evidence="7">1611_PpyrPB1</strain>
        <tissue evidence="7">Whole body</tissue>
    </source>
</reference>
<dbReference type="InterPro" id="IPR027417">
    <property type="entry name" value="P-loop_NTPase"/>
</dbReference>
<evidence type="ECO:0000313" key="7">
    <source>
        <dbReference type="EMBL" id="KAB0796274.1"/>
    </source>
</evidence>
<feature type="compositionally biased region" description="Basic residues" evidence="5">
    <location>
        <begin position="1"/>
        <end position="18"/>
    </location>
</feature>
<dbReference type="GO" id="GO:0005525">
    <property type="term" value="F:GTP binding"/>
    <property type="evidence" value="ECO:0007669"/>
    <property type="project" value="UniProtKB-KW"/>
</dbReference>
<dbReference type="SUPFAM" id="SSF52540">
    <property type="entry name" value="P-loop containing nucleoside triphosphate hydrolases"/>
    <property type="match status" value="1"/>
</dbReference>
<dbReference type="Pfam" id="PF01926">
    <property type="entry name" value="MMR_HSR1"/>
    <property type="match status" value="1"/>
</dbReference>
<organism evidence="7 8">
    <name type="scientific">Photinus pyralis</name>
    <name type="common">Common eastern firefly</name>
    <name type="synonym">Lampyris pyralis</name>
    <dbReference type="NCBI Taxonomy" id="7054"/>
    <lineage>
        <taxon>Eukaryota</taxon>
        <taxon>Metazoa</taxon>
        <taxon>Ecdysozoa</taxon>
        <taxon>Arthropoda</taxon>
        <taxon>Hexapoda</taxon>
        <taxon>Insecta</taxon>
        <taxon>Pterygota</taxon>
        <taxon>Neoptera</taxon>
        <taxon>Endopterygota</taxon>
        <taxon>Coleoptera</taxon>
        <taxon>Polyphaga</taxon>
        <taxon>Elateriformia</taxon>
        <taxon>Elateroidea</taxon>
        <taxon>Lampyridae</taxon>
        <taxon>Lampyrinae</taxon>
        <taxon>Photinus</taxon>
    </lineage>
</organism>
<dbReference type="OrthoDB" id="391988at2759"/>
<feature type="compositionally biased region" description="Polar residues" evidence="5">
    <location>
        <begin position="20"/>
        <end position="31"/>
    </location>
</feature>
<dbReference type="CDD" id="cd01857">
    <property type="entry name" value="HSR1_MMR1"/>
    <property type="match status" value="1"/>
</dbReference>
<feature type="region of interest" description="Disordered" evidence="5">
    <location>
        <begin position="521"/>
        <end position="570"/>
    </location>
</feature>
<evidence type="ECO:0000256" key="3">
    <source>
        <dbReference type="ARBA" id="ARBA00037770"/>
    </source>
</evidence>
<protein>
    <recommendedName>
        <fullName evidence="4">Guanine nucleotide-binding protein-like 1</fullName>
    </recommendedName>
</protein>
<keyword evidence="8" id="KW-1185">Reference proteome</keyword>
<evidence type="ECO:0000313" key="8">
    <source>
        <dbReference type="Proteomes" id="UP000327044"/>
    </source>
</evidence>
<feature type="compositionally biased region" description="Acidic residues" evidence="5">
    <location>
        <begin position="546"/>
        <end position="557"/>
    </location>
</feature>
<feature type="domain" description="G" evidence="6">
    <location>
        <begin position="333"/>
        <end position="387"/>
    </location>
</feature>
<dbReference type="InterPro" id="IPR043358">
    <property type="entry name" value="GNL1-like"/>
</dbReference>
<dbReference type="PANTHER" id="PTHR45709:SF3">
    <property type="entry name" value="GUANINE NUCLEOTIDE-BINDING PROTEIN-LIKE 1"/>
    <property type="match status" value="1"/>
</dbReference>
<gene>
    <name evidence="7" type="ORF">PPYR_10335</name>
</gene>
<dbReference type="FunCoup" id="A0A5N4AG36">
    <property type="interactions" value="798"/>
</dbReference>
<keyword evidence="2" id="KW-0342">GTP-binding</keyword>
<dbReference type="Proteomes" id="UP000327044">
    <property type="component" value="Unassembled WGS sequence"/>
</dbReference>
<dbReference type="GO" id="GO:0003924">
    <property type="term" value="F:GTPase activity"/>
    <property type="evidence" value="ECO:0007669"/>
    <property type="project" value="InterPro"/>
</dbReference>
<dbReference type="InParanoid" id="A0A5N4AG36"/>
<feature type="region of interest" description="Disordered" evidence="5">
    <location>
        <begin position="1"/>
        <end position="59"/>
    </location>
</feature>
<evidence type="ECO:0000256" key="4">
    <source>
        <dbReference type="ARBA" id="ARBA00039902"/>
    </source>
</evidence>
<accession>A0A5N4AG36</accession>
<dbReference type="EMBL" id="VVIM01000007">
    <property type="protein sequence ID" value="KAB0796274.1"/>
    <property type="molecule type" value="Genomic_DNA"/>
</dbReference>
<comment type="caution">
    <text evidence="7">The sequence shown here is derived from an EMBL/GenBank/DDBJ whole genome shotgun (WGS) entry which is preliminary data.</text>
</comment>
<sequence length="570" mass="64987">MPQGRRRKPISHKAKMQLKKGQTNKLGSLQHKNYDRDEDEGSSRGVLNVNDYKTTKSSSKPNRYALQFYRETNAEITERKELACQSLNKAKEEDLEIDYDSCFVPELDFPKRPPWSFKESLEKLNMKENEYFTKYIVNIEKSFDWKELGYFELNLETWRQLWRVLEMSDIILFIVDIRFAGLMFPPSLYTYVSEKLNKDMILVLNKIDLAPPELVVAWKAYFQVKYPKLHILLFTTLPTYNLIGNQANQGGLQSRRRRTKFQIAAEGTQLLIDVCKEIVGDEVDLSAWQDKVKTELQDNGHDDKVDVDELINVVKPETEYFEHEKYKNGILTIGCIGHPNVGKSSVINAIMGKKVVSVSKTPGHTKHFQTIFVTQNVKLCDCPGLVFPSKVPKVLQVLMGCFPIAQLREPFTTIKFLAENLDLQKMLRLQHPENDDDWSAMDICEAWAKKRGFVTAKAARLDTYRAANNLLRFALDGKICLCLKPPGFFKDLELWCSHPENATVKWIMGNVVKQEAGDFHEATDDEEDEEVGVSVSHAATGSASESNEDTDSSEDEGPVSSNKFAALSAD</sequence>
<dbReference type="Gene3D" id="3.40.50.300">
    <property type="entry name" value="P-loop containing nucleotide triphosphate hydrolases"/>
    <property type="match status" value="1"/>
</dbReference>
<evidence type="ECO:0000256" key="5">
    <source>
        <dbReference type="SAM" id="MobiDB-lite"/>
    </source>
</evidence>
<dbReference type="AlphaFoldDB" id="A0A5N4AG36"/>
<evidence type="ECO:0000256" key="2">
    <source>
        <dbReference type="ARBA" id="ARBA00023134"/>
    </source>
</evidence>
<evidence type="ECO:0000259" key="6">
    <source>
        <dbReference type="Pfam" id="PF01926"/>
    </source>
</evidence>
<comment type="function">
    <text evidence="3">Possible regulatory or functional link with the histocompatibility cluster.</text>
</comment>
<dbReference type="PANTHER" id="PTHR45709">
    <property type="entry name" value="LARGE SUBUNIT GTPASE 1 HOMOLOG-RELATED"/>
    <property type="match status" value="1"/>
</dbReference>
<proteinExistence type="predicted"/>
<dbReference type="InterPro" id="IPR006073">
    <property type="entry name" value="GTP-bd"/>
</dbReference>